<protein>
    <recommendedName>
        <fullName evidence="2">Cytochrome c oxidase assembly factor 3 mitochondrial coiled-coil domain-containing protein</fullName>
    </recommendedName>
</protein>
<feature type="transmembrane region" description="Helical" evidence="1">
    <location>
        <begin position="73"/>
        <end position="94"/>
    </location>
</feature>
<evidence type="ECO:0000313" key="3">
    <source>
        <dbReference type="EMBL" id="MBA0840876.1"/>
    </source>
</evidence>
<dbReference type="Gene3D" id="3.60.21.10">
    <property type="match status" value="1"/>
</dbReference>
<evidence type="ECO:0000259" key="2">
    <source>
        <dbReference type="Pfam" id="PF09813"/>
    </source>
</evidence>
<feature type="transmembrane region" description="Helical" evidence="1">
    <location>
        <begin position="18"/>
        <end position="35"/>
    </location>
</feature>
<evidence type="ECO:0000313" key="4">
    <source>
        <dbReference type="Proteomes" id="UP000593575"/>
    </source>
</evidence>
<gene>
    <name evidence="3" type="ORF">Goarm_003418</name>
</gene>
<dbReference type="Pfam" id="PF09813">
    <property type="entry name" value="Coa3_cc"/>
    <property type="match status" value="1"/>
</dbReference>
<dbReference type="AlphaFoldDB" id="A0A7J9K3D0"/>
<keyword evidence="1" id="KW-0812">Transmembrane</keyword>
<accession>A0A7J9K3D0</accession>
<name>A0A7J9K3D0_9ROSI</name>
<keyword evidence="1" id="KW-0472">Membrane</keyword>
<evidence type="ECO:0000256" key="1">
    <source>
        <dbReference type="SAM" id="Phobius"/>
    </source>
</evidence>
<proteinExistence type="predicted"/>
<organism evidence="3 4">
    <name type="scientific">Gossypium armourianum</name>
    <dbReference type="NCBI Taxonomy" id="34283"/>
    <lineage>
        <taxon>Eukaryota</taxon>
        <taxon>Viridiplantae</taxon>
        <taxon>Streptophyta</taxon>
        <taxon>Embryophyta</taxon>
        <taxon>Tracheophyta</taxon>
        <taxon>Spermatophyta</taxon>
        <taxon>Magnoliopsida</taxon>
        <taxon>eudicotyledons</taxon>
        <taxon>Gunneridae</taxon>
        <taxon>Pentapetalae</taxon>
        <taxon>rosids</taxon>
        <taxon>malvids</taxon>
        <taxon>Malvales</taxon>
        <taxon>Malvaceae</taxon>
        <taxon>Malvoideae</taxon>
        <taxon>Gossypium</taxon>
    </lineage>
</organism>
<dbReference type="InterPro" id="IPR018628">
    <property type="entry name" value="Coa3_CC"/>
</dbReference>
<reference evidence="3 4" key="1">
    <citation type="journal article" date="2019" name="Genome Biol. Evol.">
        <title>Insights into the evolution of the New World diploid cottons (Gossypium, subgenus Houzingenia) based on genome sequencing.</title>
        <authorList>
            <person name="Grover C.E."/>
            <person name="Arick M.A. 2nd"/>
            <person name="Thrash A."/>
            <person name="Conover J.L."/>
            <person name="Sanders W.S."/>
            <person name="Peterson D.G."/>
            <person name="Frelichowski J.E."/>
            <person name="Scheffler J.A."/>
            <person name="Scheffler B.E."/>
            <person name="Wendel J.F."/>
        </authorList>
    </citation>
    <scope>NUCLEOTIDE SEQUENCE [LARGE SCALE GENOMIC DNA]</scope>
    <source>
        <strain evidence="3">6</strain>
        <tissue evidence="3">Leaf</tissue>
    </source>
</reference>
<dbReference type="PANTHER" id="PTHR47680:SF2">
    <property type="entry name" value="SHEWANELLA-LIKE PROTEIN PHOSPHATASE 2"/>
    <property type="match status" value="1"/>
</dbReference>
<dbReference type="Proteomes" id="UP000593575">
    <property type="component" value="Unassembled WGS sequence"/>
</dbReference>
<feature type="transmembrane region" description="Helical" evidence="1">
    <location>
        <begin position="114"/>
        <end position="135"/>
    </location>
</feature>
<feature type="domain" description="Cytochrome c oxidase assembly factor 3 mitochondrial coiled-coil" evidence="2">
    <location>
        <begin position="14"/>
        <end position="39"/>
    </location>
</feature>
<dbReference type="PANTHER" id="PTHR47680">
    <property type="entry name" value="SHEWANELLA-LIKE PROTEIN PHOSPHATASE 2"/>
    <property type="match status" value="1"/>
</dbReference>
<keyword evidence="1" id="KW-1133">Transmembrane helix</keyword>
<keyword evidence="4" id="KW-1185">Reference proteome</keyword>
<comment type="caution">
    <text evidence="3">The sequence shown here is derived from an EMBL/GenBank/DDBJ whole genome shotgun (WGS) entry which is preliminary data.</text>
</comment>
<sequence length="247" mass="27477">MAGLFAYYGSLAPKTKNMVVAGGLTAFVFGVYFYTMRAVGGTDELQQPANCLSPDRSKGKRRHLYSLKTSSHWLFFIHILYLGSCVVATGGLHGDLEKTMQAFRLGGLIDGSNYWFGASTTVVQIGDVLKILYFLKMLKREAVKNGNYKEFGGSHCLGLLVWCWEQMKSLCRGLEMPFQGIPSSIFHGMLEKFCDSFRASTATLRPNGPISRRLLADNATVLMVGDFVLVRGGVLRNMWIMGWRGRC</sequence>
<dbReference type="EMBL" id="JABFAE010000011">
    <property type="protein sequence ID" value="MBA0840876.1"/>
    <property type="molecule type" value="Genomic_DNA"/>
</dbReference>
<dbReference type="InterPro" id="IPR029052">
    <property type="entry name" value="Metallo-depent_PP-like"/>
</dbReference>